<protein>
    <submittedName>
        <fullName evidence="2">Uncharacterized protein</fullName>
    </submittedName>
</protein>
<evidence type="ECO:0000313" key="3">
    <source>
        <dbReference type="Proteomes" id="UP000001593"/>
    </source>
</evidence>
<reference evidence="2 3" key="1">
    <citation type="journal article" date="2007" name="Science">
        <title>Sea anemone genome reveals ancestral eumetazoan gene repertoire and genomic organization.</title>
        <authorList>
            <person name="Putnam N.H."/>
            <person name="Srivastava M."/>
            <person name="Hellsten U."/>
            <person name="Dirks B."/>
            <person name="Chapman J."/>
            <person name="Salamov A."/>
            <person name="Terry A."/>
            <person name="Shapiro H."/>
            <person name="Lindquist E."/>
            <person name="Kapitonov V.V."/>
            <person name="Jurka J."/>
            <person name="Genikhovich G."/>
            <person name="Grigoriev I.V."/>
            <person name="Lucas S.M."/>
            <person name="Steele R.E."/>
            <person name="Finnerty J.R."/>
            <person name="Technau U."/>
            <person name="Martindale M.Q."/>
            <person name="Rokhsar D.S."/>
        </authorList>
    </citation>
    <scope>NUCLEOTIDE SEQUENCE [LARGE SCALE GENOMIC DNA]</scope>
    <source>
        <strain evidence="3">CH2 X CH6</strain>
    </source>
</reference>
<gene>
    <name evidence="2" type="ORF">NEMVEDRAFT_v1g218808</name>
</gene>
<feature type="compositionally biased region" description="Polar residues" evidence="1">
    <location>
        <begin position="94"/>
        <end position="105"/>
    </location>
</feature>
<feature type="region of interest" description="Disordered" evidence="1">
    <location>
        <begin position="80"/>
        <end position="105"/>
    </location>
</feature>
<dbReference type="Proteomes" id="UP000001593">
    <property type="component" value="Unassembled WGS sequence"/>
</dbReference>
<sequence length="136" mass="15209">MGDNNSSDNNNPTFKDEIMNEFADVFEGIGCLPVTYKIKLKDDANPVIHPARKVPSEDGGVYVRNRIHLLPTKEKFEEFPVTVDDESNAGMSPESKTQQVVNTPQKGTVVGKIQSCLDLRDKLTNHKDSLKKSRHI</sequence>
<keyword evidence="3" id="KW-1185">Reference proteome</keyword>
<dbReference type="PhylomeDB" id="A7SX04"/>
<dbReference type="EMBL" id="DS469875">
    <property type="protein sequence ID" value="EDO31752.1"/>
    <property type="molecule type" value="Genomic_DNA"/>
</dbReference>
<organism evidence="2 3">
    <name type="scientific">Nematostella vectensis</name>
    <name type="common">Starlet sea anemone</name>
    <dbReference type="NCBI Taxonomy" id="45351"/>
    <lineage>
        <taxon>Eukaryota</taxon>
        <taxon>Metazoa</taxon>
        <taxon>Cnidaria</taxon>
        <taxon>Anthozoa</taxon>
        <taxon>Hexacorallia</taxon>
        <taxon>Actiniaria</taxon>
        <taxon>Edwardsiidae</taxon>
        <taxon>Nematostella</taxon>
    </lineage>
</organism>
<name>A7SX04_NEMVE</name>
<dbReference type="AlphaFoldDB" id="A7SX04"/>
<accession>A7SX04</accession>
<dbReference type="InParanoid" id="A7SX04"/>
<evidence type="ECO:0000256" key="1">
    <source>
        <dbReference type="SAM" id="MobiDB-lite"/>
    </source>
</evidence>
<evidence type="ECO:0000313" key="2">
    <source>
        <dbReference type="EMBL" id="EDO31752.1"/>
    </source>
</evidence>
<proteinExistence type="predicted"/>
<dbReference type="HOGENOM" id="CLU_1877859_0_0_1"/>